<dbReference type="PANTHER" id="PTHR43347">
    <property type="entry name" value="ACYL-COA SYNTHETASE"/>
    <property type="match status" value="1"/>
</dbReference>
<dbReference type="Pfam" id="PF13193">
    <property type="entry name" value="AMP-binding_C"/>
    <property type="match status" value="1"/>
</dbReference>
<dbReference type="PROSITE" id="PS00455">
    <property type="entry name" value="AMP_BINDING"/>
    <property type="match status" value="1"/>
</dbReference>
<dbReference type="InterPro" id="IPR042099">
    <property type="entry name" value="ANL_N_sf"/>
</dbReference>
<dbReference type="EMBL" id="CP165628">
    <property type="protein sequence ID" value="XDU74328.1"/>
    <property type="molecule type" value="Genomic_DNA"/>
</dbReference>
<evidence type="ECO:0000259" key="4">
    <source>
        <dbReference type="Pfam" id="PF16177"/>
    </source>
</evidence>
<dbReference type="Gene3D" id="3.30.300.30">
    <property type="match status" value="1"/>
</dbReference>
<dbReference type="Pfam" id="PF16177">
    <property type="entry name" value="ACAS_N"/>
    <property type="match status" value="1"/>
</dbReference>
<dbReference type="InterPro" id="IPR000873">
    <property type="entry name" value="AMP-dep_synth/lig_dom"/>
</dbReference>
<dbReference type="Gene3D" id="3.40.50.12780">
    <property type="entry name" value="N-terminal domain of ligase-like"/>
    <property type="match status" value="1"/>
</dbReference>
<reference evidence="5" key="1">
    <citation type="submission" date="2024-07" db="EMBL/GenBank/DDBJ databases">
        <authorList>
            <person name="Biller S.J."/>
        </authorList>
    </citation>
    <scope>NUCLEOTIDE SEQUENCE</scope>
    <source>
        <strain evidence="5">WC2420</strain>
    </source>
</reference>
<evidence type="ECO:0000259" key="2">
    <source>
        <dbReference type="Pfam" id="PF00501"/>
    </source>
</evidence>
<organism evidence="5">
    <name type="scientific">Rouxiella sp. WC2420</name>
    <dbReference type="NCBI Taxonomy" id="3234145"/>
    <lineage>
        <taxon>Bacteria</taxon>
        <taxon>Pseudomonadati</taxon>
        <taxon>Pseudomonadota</taxon>
        <taxon>Gammaproteobacteria</taxon>
        <taxon>Enterobacterales</taxon>
        <taxon>Yersiniaceae</taxon>
        <taxon>Rouxiella</taxon>
    </lineage>
</organism>
<dbReference type="GO" id="GO:0050218">
    <property type="term" value="F:propionate-CoA ligase activity"/>
    <property type="evidence" value="ECO:0007669"/>
    <property type="project" value="TreeGrafter"/>
</dbReference>
<accession>A0AB39VWV7</accession>
<comment type="similarity">
    <text evidence="1">Belongs to the ATP-dependent AMP-binding enzyme family.</text>
</comment>
<dbReference type="RefSeq" id="WP_369790513.1">
    <property type="nucleotide sequence ID" value="NZ_CP165628.1"/>
</dbReference>
<dbReference type="PANTHER" id="PTHR43347:SF3">
    <property type="entry name" value="ACYL-COA SYNTHETASE SHORT-CHAIN FAMILY MEMBER 3, MITOCHONDRIAL"/>
    <property type="match status" value="1"/>
</dbReference>
<dbReference type="SUPFAM" id="SSF56801">
    <property type="entry name" value="Acetyl-CoA synthetase-like"/>
    <property type="match status" value="1"/>
</dbReference>
<dbReference type="InterPro" id="IPR020845">
    <property type="entry name" value="AMP-binding_CS"/>
</dbReference>
<name>A0AB39VWV7_9GAMM</name>
<dbReference type="InterPro" id="IPR032387">
    <property type="entry name" value="ACAS_N"/>
</dbReference>
<sequence length="604" mass="66119">MRFADRQTVAQASHKVQFSSAKDHNQLADNEFWRQQASLIDWQQLPQSTVSQVQDSPRQRWFEDGTTNLCHNAVDRHLAQRGAHTAIIQLDARGQERRLSYAELHVEISAMSETLRQLGVTTGDRVLIYLPMIAEAHIAMLACARIGAIHVVVFAGLPAPALAERLRGSSPKLVISASAGLEHGKFVSYRPVLRAALGLNQQPITPILMVDRDIDVGYHPPLADETDYAAARKRLLGKLSVCVWISAAATSHLLYTSGTSGEPKGILRDTGGYAVALLTTLRDIYGITGSDEIIFTTADVGWVVGHSYGVYAPLLAGMTTLIVEGGPLHGGSDYWWQLVARYGVTRMLTSPGAMRLLRQFGKQGISADSASLRGIYLAGEANDPLTADWLSETLRIPVAEHYWQTETGWPILAGSHNLLRSVLGRQVLVVQRHSGEVCALGEPGVIVVQDSLAPGGMQSLWQNDAGHDQLYWQHQQGQWRYLTLDWGVTDLQGRVSVLGRADDVINVGGQRLSTCEIENIVLLDSRVLETAVVPVAHPLLGQLPLLYVVIATRGDKNADKHLKRQLCNQIVAALGRSARPRRVIILDSLPRTRSGKVVRRALAA</sequence>
<protein>
    <submittedName>
        <fullName evidence="5">AMP-binding protein</fullName>
    </submittedName>
</protein>
<dbReference type="Pfam" id="PF00501">
    <property type="entry name" value="AMP-binding"/>
    <property type="match status" value="1"/>
</dbReference>
<feature type="domain" description="Acetyl-coenzyme A synthetase N-terminal" evidence="4">
    <location>
        <begin position="30"/>
        <end position="73"/>
    </location>
</feature>
<dbReference type="InterPro" id="IPR025110">
    <property type="entry name" value="AMP-bd_C"/>
</dbReference>
<evidence type="ECO:0000313" key="5">
    <source>
        <dbReference type="EMBL" id="XDU74328.1"/>
    </source>
</evidence>
<evidence type="ECO:0000259" key="3">
    <source>
        <dbReference type="Pfam" id="PF13193"/>
    </source>
</evidence>
<gene>
    <name evidence="5" type="ORF">AB3G37_09755</name>
</gene>
<feature type="domain" description="AMP-dependent synthetase/ligase" evidence="2">
    <location>
        <begin position="75"/>
        <end position="449"/>
    </location>
</feature>
<evidence type="ECO:0000256" key="1">
    <source>
        <dbReference type="ARBA" id="ARBA00006432"/>
    </source>
</evidence>
<feature type="domain" description="AMP-binding enzyme C-terminal" evidence="3">
    <location>
        <begin position="516"/>
        <end position="596"/>
    </location>
</feature>
<dbReference type="InterPro" id="IPR045851">
    <property type="entry name" value="AMP-bd_C_sf"/>
</dbReference>
<proteinExistence type="inferred from homology"/>
<dbReference type="AlphaFoldDB" id="A0AB39VWV7"/>